<keyword evidence="2" id="KW-1185">Reference proteome</keyword>
<dbReference type="Proteomes" id="UP001142489">
    <property type="component" value="Unassembled WGS sequence"/>
</dbReference>
<accession>A0A9Q0Y1V5</accession>
<organism evidence="1 2">
    <name type="scientific">Phrynocephalus forsythii</name>
    <dbReference type="NCBI Taxonomy" id="171643"/>
    <lineage>
        <taxon>Eukaryota</taxon>
        <taxon>Metazoa</taxon>
        <taxon>Chordata</taxon>
        <taxon>Craniata</taxon>
        <taxon>Vertebrata</taxon>
        <taxon>Euteleostomi</taxon>
        <taxon>Lepidosauria</taxon>
        <taxon>Squamata</taxon>
        <taxon>Bifurcata</taxon>
        <taxon>Unidentata</taxon>
        <taxon>Episquamata</taxon>
        <taxon>Toxicofera</taxon>
        <taxon>Iguania</taxon>
        <taxon>Acrodonta</taxon>
        <taxon>Agamidae</taxon>
        <taxon>Agaminae</taxon>
        <taxon>Phrynocephalus</taxon>
    </lineage>
</organism>
<dbReference type="EMBL" id="JAPFRF010000003">
    <property type="protein sequence ID" value="KAJ7338935.1"/>
    <property type="molecule type" value="Genomic_DNA"/>
</dbReference>
<evidence type="ECO:0000313" key="2">
    <source>
        <dbReference type="Proteomes" id="UP001142489"/>
    </source>
</evidence>
<sequence length="74" mass="9157">KDFLFKALQNKWSNEMILTEDDIRKMMKSIRETKLVKFRELERKVIFKWYRTPTQLAYMIKGFKPNCWHCNNEP</sequence>
<feature type="non-terminal residue" evidence="1">
    <location>
        <position position="1"/>
    </location>
</feature>
<proteinExistence type="predicted"/>
<reference evidence="1" key="1">
    <citation type="journal article" date="2023" name="DNA Res.">
        <title>Chromosome-level genome assembly of Phrynocephalus forsythii using third-generation DNA sequencing and Hi-C analysis.</title>
        <authorList>
            <person name="Qi Y."/>
            <person name="Zhao W."/>
            <person name="Zhao Y."/>
            <person name="Niu C."/>
            <person name="Cao S."/>
            <person name="Zhang Y."/>
        </authorList>
    </citation>
    <scope>NUCLEOTIDE SEQUENCE</scope>
    <source>
        <tissue evidence="1">Muscle</tissue>
    </source>
</reference>
<protein>
    <submittedName>
        <fullName evidence="1">Uncharacterized protein</fullName>
    </submittedName>
</protein>
<comment type="caution">
    <text evidence="1">The sequence shown here is derived from an EMBL/GenBank/DDBJ whole genome shotgun (WGS) entry which is preliminary data.</text>
</comment>
<gene>
    <name evidence="1" type="ORF">JRQ81_012837</name>
</gene>
<feature type="non-terminal residue" evidence="1">
    <location>
        <position position="74"/>
    </location>
</feature>
<evidence type="ECO:0000313" key="1">
    <source>
        <dbReference type="EMBL" id="KAJ7338935.1"/>
    </source>
</evidence>
<name>A0A9Q0Y1V5_9SAUR</name>
<dbReference type="AlphaFoldDB" id="A0A9Q0Y1V5"/>